<gene>
    <name evidence="2" type="ORF">THIOM_000025</name>
</gene>
<comment type="caution">
    <text evidence="2">The sequence shown here is derived from an EMBL/GenBank/DDBJ whole genome shotgun (WGS) entry which is preliminary data.</text>
</comment>
<dbReference type="InterPro" id="IPR036706">
    <property type="entry name" value="VOMI_sf"/>
</dbReference>
<dbReference type="EMBL" id="LUTY01000004">
    <property type="protein sequence ID" value="OAD24120.1"/>
    <property type="molecule type" value="Genomic_DNA"/>
</dbReference>
<dbReference type="SUPFAM" id="SSF49899">
    <property type="entry name" value="Concanavalin A-like lectins/glucanases"/>
    <property type="match status" value="1"/>
</dbReference>
<name>A0A176S7W5_9GAMM</name>
<sequence>MMKLKRHPHLPPWRNRLAPWLMAGTLMIFPFGANSEEIDLSSLQLNGSASTLTNERVVLRLTPAKPEQTGSAFTKDKVNTASFSTVFAFQITEPTHEGAEGLVFVVQSVKAEYIGKNFYGLGYLGSDELGQSIGVEFDTWNTGEWAGDTDDNHVGINTRGLLEGTVANIIPSFKEGHIWYVWVDYDGSQLEVRINFQNNKRPDKALLTQSLNLTEILGGTQAFVGFTAATGGAFGNHDILSWTYRDSFNPIIDTIPPSELVPDSKLKDSWIHATVSSGNTRGEWGEKFICPPNTYARAFRLLVDSSVTHFGDDTALNNIQLRCAAGDKTSELGESDAPGWAEWGDWISCPENEFMVSYAIRVEADKGSDDDTSANDVKFGCSEDSSQILESDNGEEWGDWSDLTSCPQGEAICGFQARIEPQQVNGDNTALNDLKFKCCTWTNIQ</sequence>
<dbReference type="Pfam" id="PF00139">
    <property type="entry name" value="Lectin_legB"/>
    <property type="match status" value="1"/>
</dbReference>
<organism evidence="2 3">
    <name type="scientific">Candidatus Thiomargarita nelsonii</name>
    <dbReference type="NCBI Taxonomy" id="1003181"/>
    <lineage>
        <taxon>Bacteria</taxon>
        <taxon>Pseudomonadati</taxon>
        <taxon>Pseudomonadota</taxon>
        <taxon>Gammaproteobacteria</taxon>
        <taxon>Thiotrichales</taxon>
        <taxon>Thiotrichaceae</taxon>
        <taxon>Thiomargarita</taxon>
    </lineage>
</organism>
<reference evidence="2 3" key="1">
    <citation type="submission" date="2016-05" db="EMBL/GenBank/DDBJ databases">
        <title>Single-cell genome of chain-forming Candidatus Thiomargarita nelsonii and comparison to other large sulfur-oxidizing bacteria.</title>
        <authorList>
            <person name="Winkel M."/>
            <person name="Salman V."/>
            <person name="Woyke T."/>
            <person name="Schulz-Vogt H."/>
            <person name="Richter M."/>
            <person name="Flood B."/>
            <person name="Bailey J."/>
            <person name="Amann R."/>
            <person name="Mussmann M."/>
        </authorList>
    </citation>
    <scope>NUCLEOTIDE SEQUENCE [LARGE SCALE GENOMIC DNA]</scope>
    <source>
        <strain evidence="2 3">THI036</strain>
    </source>
</reference>
<evidence type="ECO:0000259" key="1">
    <source>
        <dbReference type="Pfam" id="PF00139"/>
    </source>
</evidence>
<dbReference type="SUPFAM" id="SSF51092">
    <property type="entry name" value="Vitelline membrane outer protein-I (VMO-I)"/>
    <property type="match status" value="1"/>
</dbReference>
<dbReference type="PANTHER" id="PTHR18841:SF0">
    <property type="entry name" value="VITELLINE MEMBRANE OUTER LAYER 1 HOMOLOG A-RELATED"/>
    <property type="match status" value="1"/>
</dbReference>
<dbReference type="InterPro" id="IPR013320">
    <property type="entry name" value="ConA-like_dom_sf"/>
</dbReference>
<dbReference type="Proteomes" id="UP000076962">
    <property type="component" value="Unassembled WGS sequence"/>
</dbReference>
<dbReference type="PANTHER" id="PTHR18841">
    <property type="entry name" value="VITELLINE MEMBRANE OUTER LAYER PROTEIN I-RELATED"/>
    <property type="match status" value="1"/>
</dbReference>
<evidence type="ECO:0000313" key="3">
    <source>
        <dbReference type="Proteomes" id="UP000076962"/>
    </source>
</evidence>
<feature type="domain" description="Legume lectin" evidence="1">
    <location>
        <begin position="42"/>
        <end position="247"/>
    </location>
</feature>
<dbReference type="InterPro" id="IPR001220">
    <property type="entry name" value="Legume_lectin_dom"/>
</dbReference>
<dbReference type="GO" id="GO:0030246">
    <property type="term" value="F:carbohydrate binding"/>
    <property type="evidence" value="ECO:0007669"/>
    <property type="project" value="InterPro"/>
</dbReference>
<proteinExistence type="predicted"/>
<dbReference type="AlphaFoldDB" id="A0A176S7W5"/>
<evidence type="ECO:0000313" key="2">
    <source>
        <dbReference type="EMBL" id="OAD24120.1"/>
    </source>
</evidence>
<accession>A0A176S7W5</accession>
<dbReference type="Gene3D" id="2.60.120.200">
    <property type="match status" value="1"/>
</dbReference>
<dbReference type="Pfam" id="PF03762">
    <property type="entry name" value="VOMI"/>
    <property type="match status" value="1"/>
</dbReference>
<dbReference type="InterPro" id="IPR005515">
    <property type="entry name" value="VOMI"/>
</dbReference>
<dbReference type="Gene3D" id="2.100.10.20">
    <property type="entry name" value="Vitelline membrane outer layer protein I (VOMI)"/>
    <property type="match status" value="1"/>
</dbReference>
<protein>
    <submittedName>
        <fullName evidence="2">Vitelline membrane outer layer protein I (VOMI)</fullName>
    </submittedName>
</protein>
<dbReference type="InterPro" id="IPR056573">
    <property type="entry name" value="Lectin_L-type_dom"/>
</dbReference>
<dbReference type="CDD" id="cd01951">
    <property type="entry name" value="lectin_L-type"/>
    <property type="match status" value="1"/>
</dbReference>
<dbReference type="GO" id="GO:0005615">
    <property type="term" value="C:extracellular space"/>
    <property type="evidence" value="ECO:0007669"/>
    <property type="project" value="TreeGrafter"/>
</dbReference>
<keyword evidence="3" id="KW-1185">Reference proteome</keyword>